<dbReference type="GeneID" id="64663096"/>
<feature type="region of interest" description="Disordered" evidence="1">
    <location>
        <begin position="51"/>
        <end position="139"/>
    </location>
</feature>
<name>A0AAD4DP87_9AGAM</name>
<keyword evidence="3" id="KW-1185">Reference proteome</keyword>
<evidence type="ECO:0000313" key="3">
    <source>
        <dbReference type="Proteomes" id="UP001195769"/>
    </source>
</evidence>
<organism evidence="2 3">
    <name type="scientific">Suillus fuscotomentosus</name>
    <dbReference type="NCBI Taxonomy" id="1912939"/>
    <lineage>
        <taxon>Eukaryota</taxon>
        <taxon>Fungi</taxon>
        <taxon>Dikarya</taxon>
        <taxon>Basidiomycota</taxon>
        <taxon>Agaricomycotina</taxon>
        <taxon>Agaricomycetes</taxon>
        <taxon>Agaricomycetidae</taxon>
        <taxon>Boletales</taxon>
        <taxon>Suillineae</taxon>
        <taxon>Suillaceae</taxon>
        <taxon>Suillus</taxon>
    </lineage>
</organism>
<feature type="compositionally biased region" description="Basic residues" evidence="1">
    <location>
        <begin position="115"/>
        <end position="125"/>
    </location>
</feature>
<proteinExistence type="predicted"/>
<dbReference type="EMBL" id="JABBWK010000210">
    <property type="protein sequence ID" value="KAG1887466.1"/>
    <property type="molecule type" value="Genomic_DNA"/>
</dbReference>
<dbReference type="RefSeq" id="XP_041216870.1">
    <property type="nucleotide sequence ID" value="XM_041368798.1"/>
</dbReference>
<protein>
    <submittedName>
        <fullName evidence="2">Uncharacterized protein</fullName>
    </submittedName>
</protein>
<feature type="compositionally biased region" description="Gly residues" evidence="1">
    <location>
        <begin position="68"/>
        <end position="86"/>
    </location>
</feature>
<dbReference type="AlphaFoldDB" id="A0AAD4DP87"/>
<gene>
    <name evidence="2" type="ORF">F5891DRAFT_1199929</name>
</gene>
<sequence length="287" mass="31044">MTRTYVDGTRRRSGGTGKFVGMHWAFAHGICCIGNSVVVVGDGVAGVCASASTNDKDGGVNDSEGDTDGGVGIVDGGIGVKAGGGQKSTAGNDETDELRNGEDADVEESESDNGRRRKKMKKAKMKAPQGDDTNPANQEHNNNIKILCTQWVCHKKLGCRSDHCFINPTNNIHFELGFSHFDCWAAAMCKGKEHATEDRPPNHRLFEALFENEYGPTKSLLTECCQQRNTVKNLRDPAAPVIHVNFPVDMLHGLHAGLPPVPPAHHQLQPLALPVHHSLCSFLCMLI</sequence>
<reference evidence="2" key="1">
    <citation type="journal article" date="2020" name="New Phytol.">
        <title>Comparative genomics reveals dynamic genome evolution in host specialist ectomycorrhizal fungi.</title>
        <authorList>
            <person name="Lofgren L.A."/>
            <person name="Nguyen N.H."/>
            <person name="Vilgalys R."/>
            <person name="Ruytinx J."/>
            <person name="Liao H.L."/>
            <person name="Branco S."/>
            <person name="Kuo A."/>
            <person name="LaButti K."/>
            <person name="Lipzen A."/>
            <person name="Andreopoulos W."/>
            <person name="Pangilinan J."/>
            <person name="Riley R."/>
            <person name="Hundley H."/>
            <person name="Na H."/>
            <person name="Barry K."/>
            <person name="Grigoriev I.V."/>
            <person name="Stajich J.E."/>
            <person name="Kennedy P.G."/>
        </authorList>
    </citation>
    <scope>NUCLEOTIDE SEQUENCE</scope>
    <source>
        <strain evidence="2">FC203</strain>
    </source>
</reference>
<accession>A0AAD4DP87</accession>
<comment type="caution">
    <text evidence="2">The sequence shown here is derived from an EMBL/GenBank/DDBJ whole genome shotgun (WGS) entry which is preliminary data.</text>
</comment>
<evidence type="ECO:0000256" key="1">
    <source>
        <dbReference type="SAM" id="MobiDB-lite"/>
    </source>
</evidence>
<dbReference type="Proteomes" id="UP001195769">
    <property type="component" value="Unassembled WGS sequence"/>
</dbReference>
<evidence type="ECO:0000313" key="2">
    <source>
        <dbReference type="EMBL" id="KAG1887466.1"/>
    </source>
</evidence>